<dbReference type="RefSeq" id="WP_191101610.1">
    <property type="nucleotide sequence ID" value="NZ_JACXXH010000007.1"/>
</dbReference>
<evidence type="ECO:0000313" key="1">
    <source>
        <dbReference type="EMBL" id="MBD3864325.1"/>
    </source>
</evidence>
<organism evidence="1 2">
    <name type="scientific">Olleya marilimosa</name>
    <dbReference type="NCBI Taxonomy" id="272164"/>
    <lineage>
        <taxon>Bacteria</taxon>
        <taxon>Pseudomonadati</taxon>
        <taxon>Bacteroidota</taxon>
        <taxon>Flavobacteriia</taxon>
        <taxon>Flavobacteriales</taxon>
        <taxon>Flavobacteriaceae</taxon>
    </lineage>
</organism>
<evidence type="ECO:0000313" key="2">
    <source>
        <dbReference type="Proteomes" id="UP000627521"/>
    </source>
</evidence>
<protein>
    <recommendedName>
        <fullName evidence="3">Glycine dehydrogenase</fullName>
    </recommendedName>
</protein>
<reference evidence="1 2" key="1">
    <citation type="submission" date="2020-09" db="EMBL/GenBank/DDBJ databases">
        <title>Bacillus nautilus sp. nov., Chryseoglobus crepusculi sp. nov, and Psychrobacter noctis sp. nov., isolated from deep-sea sponges from the equatorial Atlantic.</title>
        <authorList>
            <person name="Stennett H.L."/>
            <person name="Williams S.E."/>
        </authorList>
    </citation>
    <scope>NUCLEOTIDE SEQUENCE [LARGE SCALE GENOMIC DNA]</scope>
    <source>
        <strain evidence="1 2">28M-24</strain>
    </source>
</reference>
<gene>
    <name evidence="1" type="ORF">IEG06_12775</name>
</gene>
<proteinExistence type="predicted"/>
<sequence length="79" mass="9147">MISCEESGHICDKAQYKEASIIEKVKFKFHTFMCAVCRQHSKNNTKLTQLIDSIKGNQLSISEKKELKSSFDKELQKHQ</sequence>
<accession>A0ABR8LWX2</accession>
<dbReference type="Proteomes" id="UP000627521">
    <property type="component" value="Unassembled WGS sequence"/>
</dbReference>
<evidence type="ECO:0008006" key="3">
    <source>
        <dbReference type="Google" id="ProtNLM"/>
    </source>
</evidence>
<name>A0ABR8LWX2_9FLAO</name>
<comment type="caution">
    <text evidence="1">The sequence shown here is derived from an EMBL/GenBank/DDBJ whole genome shotgun (WGS) entry which is preliminary data.</text>
</comment>
<keyword evidence="2" id="KW-1185">Reference proteome</keyword>
<dbReference type="EMBL" id="JACXXH010000007">
    <property type="protein sequence ID" value="MBD3864325.1"/>
    <property type="molecule type" value="Genomic_DNA"/>
</dbReference>